<protein>
    <submittedName>
        <fullName evidence="2">Phosphate-selective porin OprO and OprP</fullName>
    </submittedName>
</protein>
<dbReference type="Gene3D" id="2.40.160.10">
    <property type="entry name" value="Porin"/>
    <property type="match status" value="1"/>
</dbReference>
<dbReference type="InterPro" id="IPR010870">
    <property type="entry name" value="Porin_O/P"/>
</dbReference>
<dbReference type="Pfam" id="PF07396">
    <property type="entry name" value="Porin_O_P"/>
    <property type="match status" value="1"/>
</dbReference>
<dbReference type="InterPro" id="IPR023614">
    <property type="entry name" value="Porin_dom_sf"/>
</dbReference>
<sequence>MRISHTALSLGALAAAIVFTPAIASAQEAPAATDTPPLTQDERIARLEQELDTLKRQRELDQEIATSTATKTPVATLDKKGLTFTSADGKYAFALNAQVNVDIHSFSNDGGALRDEVVDRLIRPTFTGKAGNASFRFTPELGGSSSAAASIVDAYVEYKFSDAVQFRGGKFKSPLGLERLQSDADVIWTERGHSTNLVPNRDVGYQVFGTLFDNAVEYQVGLFNGAADGVNLNNDLDNQKDVVYRVFAQPFLNSSVVFLQGFGIGYAGSDGKHLGNATDTQLGSYKTPGQQTFFKYGTGVYSNGKETRSNPQAWFYVNNFGVLADYVTVKQDVASASATAELENKALDVSASWVITGENVNYKGGVKPAKDFSLKNGTWGAFELTARYGYTEIDPDTFTGGFASASSAAQKATSTGFGIGWYWSENLKLLADYDSTEFDGGAAAGADRRKEAFTSGRIQFRY</sequence>
<name>A0A1G4TGB9_9CAUL</name>
<evidence type="ECO:0000313" key="2">
    <source>
        <dbReference type="EMBL" id="SCW80376.1"/>
    </source>
</evidence>
<reference evidence="3" key="1">
    <citation type="submission" date="2016-10" db="EMBL/GenBank/DDBJ databases">
        <authorList>
            <person name="Varghese N."/>
            <person name="Submissions S."/>
        </authorList>
    </citation>
    <scope>NUCLEOTIDE SEQUENCE [LARGE SCALE GENOMIC DNA]</scope>
    <source>
        <strain evidence="3">CGMCC 1.3431</strain>
    </source>
</reference>
<keyword evidence="1" id="KW-0732">Signal</keyword>
<accession>A0A1G4TGB9</accession>
<dbReference type="AlphaFoldDB" id="A0A1G4TGB9"/>
<feature type="chain" id="PRO_5011608236" evidence="1">
    <location>
        <begin position="27"/>
        <end position="462"/>
    </location>
</feature>
<dbReference type="EMBL" id="FMTS01000008">
    <property type="protein sequence ID" value="SCW80376.1"/>
    <property type="molecule type" value="Genomic_DNA"/>
</dbReference>
<gene>
    <name evidence="2" type="ORF">SAMN02927928_3528</name>
</gene>
<keyword evidence="3" id="KW-1185">Reference proteome</keyword>
<proteinExistence type="predicted"/>
<dbReference type="OrthoDB" id="7217987at2"/>
<evidence type="ECO:0000256" key="1">
    <source>
        <dbReference type="SAM" id="SignalP"/>
    </source>
</evidence>
<dbReference type="RefSeq" id="WP_090650467.1">
    <property type="nucleotide sequence ID" value="NZ_CBCRYE010000002.1"/>
</dbReference>
<dbReference type="SUPFAM" id="SSF56935">
    <property type="entry name" value="Porins"/>
    <property type="match status" value="1"/>
</dbReference>
<feature type="signal peptide" evidence="1">
    <location>
        <begin position="1"/>
        <end position="26"/>
    </location>
</feature>
<evidence type="ECO:0000313" key="3">
    <source>
        <dbReference type="Proteomes" id="UP000199150"/>
    </source>
</evidence>
<organism evidence="2 3">
    <name type="scientific">Asticcacaulis taihuensis</name>
    <dbReference type="NCBI Taxonomy" id="260084"/>
    <lineage>
        <taxon>Bacteria</taxon>
        <taxon>Pseudomonadati</taxon>
        <taxon>Pseudomonadota</taxon>
        <taxon>Alphaproteobacteria</taxon>
        <taxon>Caulobacterales</taxon>
        <taxon>Caulobacteraceae</taxon>
        <taxon>Asticcacaulis</taxon>
    </lineage>
</organism>
<dbReference type="Proteomes" id="UP000199150">
    <property type="component" value="Unassembled WGS sequence"/>
</dbReference>
<dbReference type="STRING" id="260084.SAMN02927928_3528"/>